<sequence length="653" mass="73118">MGPVVVPSQCFHPPRQVWYQIIDHGRMKGSTVGHLIQYENLECSTVTAISAGDGSVHSDAVKDERNQGGFHNLLSEFYVSLWDTCHVKIITRREMSVPCELNAHEGNLIESNKSALVSPSALSLPDHSTEVVPNSLIANSARVSDENDSVHQYSIQFLPRFKYRRNFFHEKKHVREVAVVKPHDLVTVRDFLMEIIAREQRYQQKLVIPWDSVQKRYQTMVTDVNSTDRDLFARYQPKLGFFPDSMDEQLLEVWTGKGSVVDVFSLPEFEGLECVREPLPPYDLLVVARESQKLSPKTNTVAVGTDECDGSSAGVKLQERTRKKKRQNQKTFKEGCCILDTSNGLEPDCTAEECLTPTRLWDNTVKNMCGSAHEPKAACIAPEAKDLPNPLTFFEQSVDVSDMSSLKNCSDSQESKTQNCDNLSEFSTCCESFLRSRGVVTSEFPSSCFHSSTTTLSSSESPSELKDPLYRTFCTTCCVRTDKNSLSFQRCPYEELLLSDRMTLESEKSSIGGIPQLESAHYTQNHSICNLSCQTTPLSASVTSSFASASPSREASPTTSIPPQNNGLVQESSVLDDLLFPQTDDTLNSYLDFIRKAVAVRSLNHGALPEMKDVLKDLHENVSAKWVDYVLMYIPEVSVLPYDGKIFMVWKGK</sequence>
<keyword evidence="2" id="KW-1185">Reference proteome</keyword>
<comment type="caution">
    <text evidence="1">The sequence shown here is derived from an EMBL/GenBank/DDBJ whole genome shotgun (WGS) entry which is preliminary data.</text>
</comment>
<evidence type="ECO:0008006" key="3">
    <source>
        <dbReference type="Google" id="ProtNLM"/>
    </source>
</evidence>
<reference evidence="1 2" key="1">
    <citation type="submission" date="2023-08" db="EMBL/GenBank/DDBJ databases">
        <title>A Necator americanus chromosomal reference genome.</title>
        <authorList>
            <person name="Ilik V."/>
            <person name="Petrzelkova K.J."/>
            <person name="Pardy F."/>
            <person name="Fuh T."/>
            <person name="Niatou-Singa F.S."/>
            <person name="Gouil Q."/>
            <person name="Baker L."/>
            <person name="Ritchie M.E."/>
            <person name="Jex A.R."/>
            <person name="Gazzola D."/>
            <person name="Li H."/>
            <person name="Toshio Fujiwara R."/>
            <person name="Zhan B."/>
            <person name="Aroian R.V."/>
            <person name="Pafco B."/>
            <person name="Schwarz E.M."/>
        </authorList>
    </citation>
    <scope>NUCLEOTIDE SEQUENCE [LARGE SCALE GENOMIC DNA]</scope>
    <source>
        <strain evidence="1 2">Aroian</strain>
        <tissue evidence="1">Whole animal</tissue>
    </source>
</reference>
<organism evidence="1 2">
    <name type="scientific">Necator americanus</name>
    <name type="common">Human hookworm</name>
    <dbReference type="NCBI Taxonomy" id="51031"/>
    <lineage>
        <taxon>Eukaryota</taxon>
        <taxon>Metazoa</taxon>
        <taxon>Ecdysozoa</taxon>
        <taxon>Nematoda</taxon>
        <taxon>Chromadorea</taxon>
        <taxon>Rhabditida</taxon>
        <taxon>Rhabditina</taxon>
        <taxon>Rhabditomorpha</taxon>
        <taxon>Strongyloidea</taxon>
        <taxon>Ancylostomatidae</taxon>
        <taxon>Bunostominae</taxon>
        <taxon>Necator</taxon>
    </lineage>
</organism>
<name>A0ABR1E2M0_NECAM</name>
<dbReference type="Proteomes" id="UP001303046">
    <property type="component" value="Unassembled WGS sequence"/>
</dbReference>
<protein>
    <recommendedName>
        <fullName evidence="3">MRG domain-containing protein</fullName>
    </recommendedName>
</protein>
<dbReference type="EMBL" id="JAVFWL010000005">
    <property type="protein sequence ID" value="KAK6756891.1"/>
    <property type="molecule type" value="Genomic_DNA"/>
</dbReference>
<gene>
    <name evidence="1" type="primary">Necator_chrV.g19781</name>
    <name evidence="1" type="ORF">RB195_014989</name>
</gene>
<evidence type="ECO:0000313" key="1">
    <source>
        <dbReference type="EMBL" id="KAK6756891.1"/>
    </source>
</evidence>
<proteinExistence type="predicted"/>
<evidence type="ECO:0000313" key="2">
    <source>
        <dbReference type="Proteomes" id="UP001303046"/>
    </source>
</evidence>
<accession>A0ABR1E2M0</accession>